<dbReference type="GO" id="GO:0046872">
    <property type="term" value="F:metal ion binding"/>
    <property type="evidence" value="ECO:0007669"/>
    <property type="project" value="UniProtKB-KW"/>
</dbReference>
<organism evidence="8 9">
    <name type="scientific">Candidatus Curtissbacteria bacterium GW2011_GWA1_40_16</name>
    <dbReference type="NCBI Taxonomy" id="1618405"/>
    <lineage>
        <taxon>Bacteria</taxon>
        <taxon>Candidatus Curtissiibacteriota</taxon>
    </lineage>
</organism>
<dbReference type="PANTHER" id="PTHR23305:SF18">
    <property type="entry name" value="OBG-TYPE G DOMAIN-CONTAINING PROTEIN"/>
    <property type="match status" value="1"/>
</dbReference>
<dbReference type="PRINTS" id="PR00326">
    <property type="entry name" value="GTP1OBG"/>
</dbReference>
<dbReference type="InterPro" id="IPR023192">
    <property type="entry name" value="TGS-like_dom_sf"/>
</dbReference>
<dbReference type="GO" id="GO:0005525">
    <property type="term" value="F:GTP binding"/>
    <property type="evidence" value="ECO:0007669"/>
    <property type="project" value="InterPro"/>
</dbReference>
<dbReference type="SUPFAM" id="SSF52540">
    <property type="entry name" value="P-loop containing nucleoside triphosphate hydrolases"/>
    <property type="match status" value="1"/>
</dbReference>
<proteinExistence type="predicted"/>
<protein>
    <recommendedName>
        <fullName evidence="10">GTP-binding protein YchF</fullName>
    </recommendedName>
</protein>
<dbReference type="AlphaFoldDB" id="A0A0G0RJJ8"/>
<evidence type="ECO:0000313" key="8">
    <source>
        <dbReference type="EMBL" id="KKR50056.1"/>
    </source>
</evidence>
<dbReference type="InterPro" id="IPR012675">
    <property type="entry name" value="Beta-grasp_dom_sf"/>
</dbReference>
<dbReference type="InterPro" id="IPR031167">
    <property type="entry name" value="G_OBG"/>
</dbReference>
<evidence type="ECO:0000259" key="6">
    <source>
        <dbReference type="PROSITE" id="PS51710"/>
    </source>
</evidence>
<name>A0A0G0RJJ8_9BACT</name>
<dbReference type="GO" id="GO:0016887">
    <property type="term" value="F:ATP hydrolysis activity"/>
    <property type="evidence" value="ECO:0007669"/>
    <property type="project" value="TreeGrafter"/>
</dbReference>
<dbReference type="PROSITE" id="PS51880">
    <property type="entry name" value="TGS"/>
    <property type="match status" value="1"/>
</dbReference>
<keyword evidence="3" id="KW-0547">Nucleotide-binding</keyword>
<evidence type="ECO:0000256" key="4">
    <source>
        <dbReference type="ARBA" id="ARBA00022840"/>
    </source>
</evidence>
<evidence type="ECO:0000256" key="5">
    <source>
        <dbReference type="ARBA" id="ARBA00022842"/>
    </source>
</evidence>
<dbReference type="GO" id="GO:0005524">
    <property type="term" value="F:ATP binding"/>
    <property type="evidence" value="ECO:0007669"/>
    <property type="project" value="UniProtKB-KW"/>
</dbReference>
<dbReference type="Proteomes" id="UP000034531">
    <property type="component" value="Unassembled WGS sequence"/>
</dbReference>
<dbReference type="FunFam" id="3.10.20.30:FF:000029">
    <property type="entry name" value="Obg-like ATPase 1"/>
    <property type="match status" value="1"/>
</dbReference>
<dbReference type="InterPro" id="IPR027417">
    <property type="entry name" value="P-loop_NTPase"/>
</dbReference>
<evidence type="ECO:0000256" key="2">
    <source>
        <dbReference type="ARBA" id="ARBA00022723"/>
    </source>
</evidence>
<dbReference type="Pfam" id="PF01926">
    <property type="entry name" value="MMR_HSR1"/>
    <property type="match status" value="1"/>
</dbReference>
<dbReference type="Gene3D" id="3.10.20.30">
    <property type="match status" value="2"/>
</dbReference>
<comment type="caution">
    <text evidence="8">The sequence shown here is derived from an EMBL/GenBank/DDBJ whole genome shotgun (WGS) entry which is preliminary data.</text>
</comment>
<evidence type="ECO:0000256" key="3">
    <source>
        <dbReference type="ARBA" id="ARBA00022741"/>
    </source>
</evidence>
<dbReference type="Gene3D" id="1.10.150.300">
    <property type="entry name" value="TGS-like domain"/>
    <property type="match status" value="1"/>
</dbReference>
<comment type="cofactor">
    <cofactor evidence="1">
        <name>Mg(2+)</name>
        <dbReference type="ChEBI" id="CHEBI:18420"/>
    </cofactor>
</comment>
<dbReference type="Gene3D" id="3.40.50.300">
    <property type="entry name" value="P-loop containing nucleotide triphosphate hydrolases"/>
    <property type="match status" value="2"/>
</dbReference>
<keyword evidence="2" id="KW-0479">Metal-binding</keyword>
<feature type="domain" description="OBG-type G" evidence="6">
    <location>
        <begin position="1"/>
        <end position="186"/>
    </location>
</feature>
<dbReference type="PANTHER" id="PTHR23305">
    <property type="entry name" value="OBG GTPASE FAMILY"/>
    <property type="match status" value="1"/>
</dbReference>
<reference evidence="8 9" key="1">
    <citation type="journal article" date="2015" name="Nature">
        <title>rRNA introns, odd ribosomes, and small enigmatic genomes across a large radiation of phyla.</title>
        <authorList>
            <person name="Brown C.T."/>
            <person name="Hug L.A."/>
            <person name="Thomas B.C."/>
            <person name="Sharon I."/>
            <person name="Castelle C.J."/>
            <person name="Singh A."/>
            <person name="Wilkins M.J."/>
            <person name="Williams K.H."/>
            <person name="Banfield J.F."/>
        </authorList>
    </citation>
    <scope>NUCLEOTIDE SEQUENCE [LARGE SCALE GENOMIC DNA]</scope>
</reference>
<keyword evidence="4" id="KW-0067">ATP-binding</keyword>
<gene>
    <name evidence="8" type="ORF">UT84_C0015G0004</name>
</gene>
<dbReference type="SUPFAM" id="SSF81271">
    <property type="entry name" value="TGS-like"/>
    <property type="match status" value="1"/>
</dbReference>
<evidence type="ECO:0000313" key="9">
    <source>
        <dbReference type="Proteomes" id="UP000034531"/>
    </source>
</evidence>
<keyword evidence="5" id="KW-0460">Magnesium</keyword>
<dbReference type="InterPro" id="IPR006073">
    <property type="entry name" value="GTP-bd"/>
</dbReference>
<dbReference type="InterPro" id="IPR012676">
    <property type="entry name" value="TGS-like"/>
</dbReference>
<evidence type="ECO:0008006" key="10">
    <source>
        <dbReference type="Google" id="ProtNLM"/>
    </source>
</evidence>
<sequence length="272" mass="30224">MKKQIAQVGEYPYTTIEPNVGVVEVFDERLEKISKATKIEKIVPAAIKFIDIAGLIRGAHKGEGLGNQFLAKIREVDVIVHVVRVFENPNVEHVAGKIDPEADVEIVNDELFKAEIDKPALYVLNVSEGNLNQDFDVAFPYIKVCAKLEAELSELSEKEQKAYLEELGVEKTGLDQVISESFKLLDLITFFTVARGKQAQAWPIKTGKTAIETAEIVHSDFVKGFIVAEIVGWQDLVDSGSWHNAKEKGLVKTAGRDEIIEDGQVVEFKFAQ</sequence>
<dbReference type="InterPro" id="IPR013029">
    <property type="entry name" value="YchF_C"/>
</dbReference>
<dbReference type="EMBL" id="LBYI01000015">
    <property type="protein sequence ID" value="KKR50056.1"/>
    <property type="molecule type" value="Genomic_DNA"/>
</dbReference>
<dbReference type="GO" id="GO:0005737">
    <property type="term" value="C:cytoplasm"/>
    <property type="evidence" value="ECO:0007669"/>
    <property type="project" value="TreeGrafter"/>
</dbReference>
<feature type="domain" description="TGS" evidence="7">
    <location>
        <begin position="186"/>
        <end position="270"/>
    </location>
</feature>
<evidence type="ECO:0000256" key="1">
    <source>
        <dbReference type="ARBA" id="ARBA00001946"/>
    </source>
</evidence>
<dbReference type="InterPro" id="IPR004095">
    <property type="entry name" value="TGS"/>
</dbReference>
<dbReference type="PROSITE" id="PS51710">
    <property type="entry name" value="G_OBG"/>
    <property type="match status" value="1"/>
</dbReference>
<dbReference type="PATRIC" id="fig|1618405.3.peg.614"/>
<evidence type="ECO:0000259" key="7">
    <source>
        <dbReference type="PROSITE" id="PS51880"/>
    </source>
</evidence>
<accession>A0A0G0RJJ8</accession>
<dbReference type="Pfam" id="PF06071">
    <property type="entry name" value="YchF-GTPase_C"/>
    <property type="match status" value="1"/>
</dbReference>